<feature type="active site" description="Nucleophile" evidence="3">
    <location>
        <position position="93"/>
    </location>
</feature>
<evidence type="ECO:0000256" key="2">
    <source>
        <dbReference type="ARBA" id="ARBA00023295"/>
    </source>
</evidence>
<dbReference type="InterPro" id="IPR044791">
    <property type="entry name" value="Beta-glucanase/XTH"/>
</dbReference>
<proteinExistence type="predicted"/>
<dbReference type="SUPFAM" id="SSF49899">
    <property type="entry name" value="Concanavalin A-like lectins/glucanases"/>
    <property type="match status" value="1"/>
</dbReference>
<comment type="caution">
    <text evidence="5">The sequence shown here is derived from an EMBL/GenBank/DDBJ whole genome shotgun (WGS) entry which is preliminary data.</text>
</comment>
<dbReference type="GO" id="GO:0005975">
    <property type="term" value="P:carbohydrate metabolic process"/>
    <property type="evidence" value="ECO:0007669"/>
    <property type="project" value="InterPro"/>
</dbReference>
<protein>
    <recommendedName>
        <fullName evidence="4">GH16 domain-containing protein</fullName>
    </recommendedName>
</protein>
<dbReference type="PRINTS" id="PR00737">
    <property type="entry name" value="GLHYDRLASE16"/>
</dbReference>
<organism evidence="5 6">
    <name type="scientific">Nepenthes gracilis</name>
    <name type="common">Slender pitcher plant</name>
    <dbReference type="NCBI Taxonomy" id="150966"/>
    <lineage>
        <taxon>Eukaryota</taxon>
        <taxon>Viridiplantae</taxon>
        <taxon>Streptophyta</taxon>
        <taxon>Embryophyta</taxon>
        <taxon>Tracheophyta</taxon>
        <taxon>Spermatophyta</taxon>
        <taxon>Magnoliopsida</taxon>
        <taxon>eudicotyledons</taxon>
        <taxon>Gunneridae</taxon>
        <taxon>Pentapetalae</taxon>
        <taxon>Caryophyllales</taxon>
        <taxon>Nepenthaceae</taxon>
        <taxon>Nepenthes</taxon>
    </lineage>
</organism>
<dbReference type="InterPro" id="IPR008264">
    <property type="entry name" value="Beta_glucanase"/>
</dbReference>
<keyword evidence="6" id="KW-1185">Reference proteome</keyword>
<evidence type="ECO:0000259" key="4">
    <source>
        <dbReference type="PROSITE" id="PS51762"/>
    </source>
</evidence>
<feature type="active site" description="Proton donor" evidence="3">
    <location>
        <position position="97"/>
    </location>
</feature>
<evidence type="ECO:0000313" key="5">
    <source>
        <dbReference type="EMBL" id="GMH22492.1"/>
    </source>
</evidence>
<evidence type="ECO:0000313" key="6">
    <source>
        <dbReference type="Proteomes" id="UP001279734"/>
    </source>
</evidence>
<evidence type="ECO:0000256" key="1">
    <source>
        <dbReference type="ARBA" id="ARBA00022801"/>
    </source>
</evidence>
<reference evidence="5" key="1">
    <citation type="submission" date="2023-05" db="EMBL/GenBank/DDBJ databases">
        <title>Nepenthes gracilis genome sequencing.</title>
        <authorList>
            <person name="Fukushima K."/>
        </authorList>
    </citation>
    <scope>NUCLEOTIDE SEQUENCE</scope>
    <source>
        <strain evidence="5">SING2019-196</strain>
    </source>
</reference>
<evidence type="ECO:0000256" key="3">
    <source>
        <dbReference type="PIRSR" id="PIRSR608264-1"/>
    </source>
</evidence>
<keyword evidence="2" id="KW-0326">Glycosidase</keyword>
<accession>A0AAD3T4F6</accession>
<dbReference type="EMBL" id="BSYO01000024">
    <property type="protein sequence ID" value="GMH22492.1"/>
    <property type="molecule type" value="Genomic_DNA"/>
</dbReference>
<dbReference type="Pfam" id="PF00722">
    <property type="entry name" value="Glyco_hydro_16"/>
    <property type="match status" value="1"/>
</dbReference>
<name>A0AAD3T4F6_NEPGR</name>
<feature type="domain" description="GH16" evidence="4">
    <location>
        <begin position="11"/>
        <end position="212"/>
    </location>
</feature>
<dbReference type="InterPro" id="IPR000757">
    <property type="entry name" value="Beta-glucanase-like"/>
</dbReference>
<dbReference type="PANTHER" id="PTHR31062">
    <property type="entry name" value="XYLOGLUCAN ENDOTRANSGLUCOSYLASE/HYDROLASE PROTEIN 8-RELATED"/>
    <property type="match status" value="1"/>
</dbReference>
<dbReference type="PROSITE" id="PS51762">
    <property type="entry name" value="GH16_2"/>
    <property type="match status" value="1"/>
</dbReference>
<sequence>MADPALHAETAHQASQQLKEVAVDYCPEACAHCPETSEITITFDERGGARWRSTSRYRYGTFSALIKCPDGNTSGLNFNIYLSSLEGDKSQDEIDFEFLGKDKTIVQTNYYTTGTGSREEIHELGFECSDDFHEYTIKWFPDVIEWLIDGKVVRRVEKETGSAFPDKPMFLYASVWDASYIDEGRWTGPYLAYDSPYVCRYRNVRVPTETAIHAPS</sequence>
<dbReference type="AlphaFoldDB" id="A0AAD3T4F6"/>
<dbReference type="Proteomes" id="UP001279734">
    <property type="component" value="Unassembled WGS sequence"/>
</dbReference>
<dbReference type="InterPro" id="IPR013320">
    <property type="entry name" value="ConA-like_dom_sf"/>
</dbReference>
<gene>
    <name evidence="5" type="ORF">Nepgr_024335</name>
</gene>
<dbReference type="Gene3D" id="2.60.120.200">
    <property type="match status" value="1"/>
</dbReference>
<keyword evidence="1" id="KW-0378">Hydrolase</keyword>
<dbReference type="GO" id="GO:0004553">
    <property type="term" value="F:hydrolase activity, hydrolyzing O-glycosyl compounds"/>
    <property type="evidence" value="ECO:0007669"/>
    <property type="project" value="InterPro"/>
</dbReference>